<keyword evidence="3" id="KW-1185">Reference proteome</keyword>
<dbReference type="RefSeq" id="WP_304599955.1">
    <property type="nucleotide sequence ID" value="NZ_JAUQYO010000001.1"/>
</dbReference>
<dbReference type="Pfam" id="PF14019">
    <property type="entry name" value="DUF4235"/>
    <property type="match status" value="1"/>
</dbReference>
<dbReference type="InterPro" id="IPR025329">
    <property type="entry name" value="DUF4235"/>
</dbReference>
<evidence type="ECO:0000256" key="1">
    <source>
        <dbReference type="SAM" id="Phobius"/>
    </source>
</evidence>
<evidence type="ECO:0000313" key="2">
    <source>
        <dbReference type="EMBL" id="MDO8106277.1"/>
    </source>
</evidence>
<sequence>MSDDKSESRIAKLVGLAAAAGAAWAAGKLIDSLWTKAFGHAPPKADDDSDDIRFREVAAAAVISGAIVALFRASATRGARKLIG</sequence>
<reference evidence="2 3" key="1">
    <citation type="submission" date="2023-07" db="EMBL/GenBank/DDBJ databases">
        <title>Description of novel actinomycetes strains, isolated from tidal flat sediment.</title>
        <authorList>
            <person name="Lu C."/>
        </authorList>
    </citation>
    <scope>NUCLEOTIDE SEQUENCE [LARGE SCALE GENOMIC DNA]</scope>
    <source>
        <strain evidence="2 3">SYSU T00b441</strain>
    </source>
</reference>
<dbReference type="EMBL" id="JAUQYP010000001">
    <property type="protein sequence ID" value="MDO8106277.1"/>
    <property type="molecule type" value="Genomic_DNA"/>
</dbReference>
<name>A0ABT9D633_9CELL</name>
<protein>
    <submittedName>
        <fullName evidence="2">DUF4235 domain-containing protein</fullName>
    </submittedName>
</protein>
<keyword evidence="1" id="KW-0812">Transmembrane</keyword>
<keyword evidence="1" id="KW-1133">Transmembrane helix</keyword>
<organism evidence="2 3">
    <name type="scientific">Actinotalea lenta</name>
    <dbReference type="NCBI Taxonomy" id="3064654"/>
    <lineage>
        <taxon>Bacteria</taxon>
        <taxon>Bacillati</taxon>
        <taxon>Actinomycetota</taxon>
        <taxon>Actinomycetes</taxon>
        <taxon>Micrococcales</taxon>
        <taxon>Cellulomonadaceae</taxon>
        <taxon>Actinotalea</taxon>
    </lineage>
</organism>
<feature type="transmembrane region" description="Helical" evidence="1">
    <location>
        <begin position="57"/>
        <end position="75"/>
    </location>
</feature>
<gene>
    <name evidence="2" type="ORF">Q6348_03600</name>
</gene>
<proteinExistence type="predicted"/>
<keyword evidence="1" id="KW-0472">Membrane</keyword>
<accession>A0ABT9D633</accession>
<comment type="caution">
    <text evidence="2">The sequence shown here is derived from an EMBL/GenBank/DDBJ whole genome shotgun (WGS) entry which is preliminary data.</text>
</comment>
<evidence type="ECO:0000313" key="3">
    <source>
        <dbReference type="Proteomes" id="UP001232536"/>
    </source>
</evidence>
<dbReference type="Proteomes" id="UP001232536">
    <property type="component" value="Unassembled WGS sequence"/>
</dbReference>